<gene>
    <name evidence="2" type="ORF">AVEN_129885_1</name>
    <name evidence="1" type="ORF">AVEN_57618_1</name>
</gene>
<evidence type="ECO:0000313" key="1">
    <source>
        <dbReference type="EMBL" id="GBN32007.1"/>
    </source>
</evidence>
<dbReference type="EMBL" id="BGPR01125382">
    <property type="protein sequence ID" value="GBN32007.1"/>
    <property type="molecule type" value="Genomic_DNA"/>
</dbReference>
<keyword evidence="3" id="KW-1185">Reference proteome</keyword>
<reference evidence="2 3" key="1">
    <citation type="journal article" date="2019" name="Sci. Rep.">
        <title>Orb-weaving spider Araneus ventricosus genome elucidates the spidroin gene catalogue.</title>
        <authorList>
            <person name="Kono N."/>
            <person name="Nakamura H."/>
            <person name="Ohtoshi R."/>
            <person name="Moran D.A.P."/>
            <person name="Shinohara A."/>
            <person name="Yoshida Y."/>
            <person name="Fujiwara M."/>
            <person name="Mori M."/>
            <person name="Tomita M."/>
            <person name="Arakawa K."/>
        </authorList>
    </citation>
    <scope>NUCLEOTIDE SEQUENCE [LARGE SCALE GENOMIC DNA]</scope>
</reference>
<accession>A0A4Y2N073</accession>
<proteinExistence type="predicted"/>
<protein>
    <submittedName>
        <fullName evidence="2">Uncharacterized protein</fullName>
    </submittedName>
</protein>
<organism evidence="2 3">
    <name type="scientific">Araneus ventricosus</name>
    <name type="common">Orbweaver spider</name>
    <name type="synonym">Epeira ventricosa</name>
    <dbReference type="NCBI Taxonomy" id="182803"/>
    <lineage>
        <taxon>Eukaryota</taxon>
        <taxon>Metazoa</taxon>
        <taxon>Ecdysozoa</taxon>
        <taxon>Arthropoda</taxon>
        <taxon>Chelicerata</taxon>
        <taxon>Arachnida</taxon>
        <taxon>Araneae</taxon>
        <taxon>Araneomorphae</taxon>
        <taxon>Entelegynae</taxon>
        <taxon>Araneoidea</taxon>
        <taxon>Araneidae</taxon>
        <taxon>Araneus</taxon>
    </lineage>
</organism>
<dbReference type="EMBL" id="BGPR01125388">
    <property type="protein sequence ID" value="GBN32024.1"/>
    <property type="molecule type" value="Genomic_DNA"/>
</dbReference>
<dbReference type="Proteomes" id="UP000499080">
    <property type="component" value="Unassembled WGS sequence"/>
</dbReference>
<dbReference type="AlphaFoldDB" id="A0A4Y2N073"/>
<comment type="caution">
    <text evidence="2">The sequence shown here is derived from an EMBL/GenBank/DDBJ whole genome shotgun (WGS) entry which is preliminary data.</text>
</comment>
<sequence>MGVGCPIGKVSASGRGGILSSKSDSIKDPPCKWIWCTLNLTSWVKCWRAAEVRDEVEAQASSSSSDRSLNHPRVVSKLGVNLTKINPEWAPLSHRLL</sequence>
<name>A0A4Y2N073_ARAVE</name>
<evidence type="ECO:0000313" key="2">
    <source>
        <dbReference type="EMBL" id="GBN32024.1"/>
    </source>
</evidence>
<evidence type="ECO:0000313" key="3">
    <source>
        <dbReference type="Proteomes" id="UP000499080"/>
    </source>
</evidence>